<keyword evidence="2" id="KW-1185">Reference proteome</keyword>
<organism evidence="1 2">
    <name type="scientific">Novipirellula caenicola</name>
    <dbReference type="NCBI Taxonomy" id="1536901"/>
    <lineage>
        <taxon>Bacteria</taxon>
        <taxon>Pseudomonadati</taxon>
        <taxon>Planctomycetota</taxon>
        <taxon>Planctomycetia</taxon>
        <taxon>Pirellulales</taxon>
        <taxon>Pirellulaceae</taxon>
        <taxon>Novipirellula</taxon>
    </lineage>
</organism>
<gene>
    <name evidence="1" type="ORF">Rcae01_04842</name>
</gene>
<comment type="caution">
    <text evidence="1">The sequence shown here is derived from an EMBL/GenBank/DDBJ whole genome shotgun (WGS) entry which is preliminary data.</text>
</comment>
<accession>A0ABP9VYN8</accession>
<dbReference type="Proteomes" id="UP001416858">
    <property type="component" value="Unassembled WGS sequence"/>
</dbReference>
<protein>
    <submittedName>
        <fullName evidence="1">Uncharacterized protein</fullName>
    </submittedName>
</protein>
<reference evidence="1 2" key="1">
    <citation type="submission" date="2024-02" db="EMBL/GenBank/DDBJ databases">
        <title>Rhodopirellula caenicola NBRC 110016.</title>
        <authorList>
            <person name="Ichikawa N."/>
            <person name="Katano-Makiyama Y."/>
            <person name="Hidaka K."/>
        </authorList>
    </citation>
    <scope>NUCLEOTIDE SEQUENCE [LARGE SCALE GENOMIC DNA]</scope>
    <source>
        <strain evidence="1 2">NBRC 110016</strain>
    </source>
</reference>
<evidence type="ECO:0000313" key="1">
    <source>
        <dbReference type="EMBL" id="GAA5509343.1"/>
    </source>
</evidence>
<proteinExistence type="predicted"/>
<dbReference type="EMBL" id="BAABRO010000013">
    <property type="protein sequence ID" value="GAA5509343.1"/>
    <property type="molecule type" value="Genomic_DNA"/>
</dbReference>
<name>A0ABP9VYN8_9BACT</name>
<evidence type="ECO:0000313" key="2">
    <source>
        <dbReference type="Proteomes" id="UP001416858"/>
    </source>
</evidence>
<sequence length="167" mass="19081">MCHPEWDRHNRYLLTANAELTAKLELGPLIFEPTGRRYRTLPRGTNTQSLGRVKHWAFPPRALHLMICITPTRVDYQTLCANVERRLCELGHLESKQFPMTQREVIRGGKPCGIYFCLHGPRSVKLTAICDFTKNTIIYYGSDGIRRENAPLSARVSSQIQDELKAA</sequence>